<evidence type="ECO:0000259" key="14">
    <source>
        <dbReference type="PROSITE" id="PS52004"/>
    </source>
</evidence>
<dbReference type="EC" id="2.3.1.179" evidence="3 11"/>
<dbReference type="RefSeq" id="WP_078933391.1">
    <property type="nucleotide sequence ID" value="NZ_FUWG01000010.1"/>
</dbReference>
<evidence type="ECO:0000256" key="8">
    <source>
        <dbReference type="ARBA" id="ARBA00023098"/>
    </source>
</evidence>
<evidence type="ECO:0000313" key="15">
    <source>
        <dbReference type="EMBL" id="SJZ50353.1"/>
    </source>
</evidence>
<keyword evidence="16" id="KW-1185">Reference proteome</keyword>
<dbReference type="EMBL" id="FUWG01000010">
    <property type="protein sequence ID" value="SJZ50353.1"/>
    <property type="molecule type" value="Genomic_DNA"/>
</dbReference>
<dbReference type="PANTHER" id="PTHR11712">
    <property type="entry name" value="POLYKETIDE SYNTHASE-RELATED"/>
    <property type="match status" value="1"/>
</dbReference>
<evidence type="ECO:0000256" key="5">
    <source>
        <dbReference type="ARBA" id="ARBA00022516"/>
    </source>
</evidence>
<comment type="catalytic activity">
    <reaction evidence="11">
        <text>(9Z)-hexadecenoyl-[ACP] + malonyl-[ACP] + H(+) = 3-oxo-(11Z)-octadecenoyl-[ACP] + holo-[ACP] + CO2</text>
        <dbReference type="Rhea" id="RHEA:55040"/>
        <dbReference type="Rhea" id="RHEA-COMP:9623"/>
        <dbReference type="Rhea" id="RHEA-COMP:9685"/>
        <dbReference type="Rhea" id="RHEA-COMP:10800"/>
        <dbReference type="Rhea" id="RHEA-COMP:14074"/>
        <dbReference type="ChEBI" id="CHEBI:15378"/>
        <dbReference type="ChEBI" id="CHEBI:16526"/>
        <dbReference type="ChEBI" id="CHEBI:64479"/>
        <dbReference type="ChEBI" id="CHEBI:78449"/>
        <dbReference type="ChEBI" id="CHEBI:83989"/>
        <dbReference type="ChEBI" id="CHEBI:138538"/>
        <dbReference type="EC" id="2.3.1.179"/>
    </reaction>
</comment>
<dbReference type="InterPro" id="IPR017568">
    <property type="entry name" value="3-oxoacyl-ACP_synth-2"/>
</dbReference>
<evidence type="ECO:0000256" key="1">
    <source>
        <dbReference type="ARBA" id="ARBA00005194"/>
    </source>
</evidence>
<comment type="catalytic activity">
    <reaction evidence="11">
        <text>a fatty acyl-[ACP] + malonyl-[ACP] + H(+) = a 3-oxoacyl-[ACP] + holo-[ACP] + CO2</text>
        <dbReference type="Rhea" id="RHEA:22836"/>
        <dbReference type="Rhea" id="RHEA-COMP:9623"/>
        <dbReference type="Rhea" id="RHEA-COMP:9685"/>
        <dbReference type="Rhea" id="RHEA-COMP:9916"/>
        <dbReference type="Rhea" id="RHEA-COMP:14125"/>
        <dbReference type="ChEBI" id="CHEBI:15378"/>
        <dbReference type="ChEBI" id="CHEBI:16526"/>
        <dbReference type="ChEBI" id="CHEBI:64479"/>
        <dbReference type="ChEBI" id="CHEBI:78449"/>
        <dbReference type="ChEBI" id="CHEBI:78776"/>
        <dbReference type="ChEBI" id="CHEBI:138651"/>
    </reaction>
</comment>
<comment type="pathway">
    <text evidence="1 11">Lipid metabolism; fatty acid biosynthesis.</text>
</comment>
<dbReference type="Pfam" id="PF00109">
    <property type="entry name" value="ketoacyl-synt"/>
    <property type="match status" value="1"/>
</dbReference>
<evidence type="ECO:0000256" key="6">
    <source>
        <dbReference type="ARBA" id="ARBA00022679"/>
    </source>
</evidence>
<evidence type="ECO:0000256" key="9">
    <source>
        <dbReference type="ARBA" id="ARBA00023160"/>
    </source>
</evidence>
<dbReference type="AlphaFoldDB" id="A0A1T4L6V0"/>
<accession>A0A1T4L6V0</accession>
<dbReference type="NCBIfam" id="NF005589">
    <property type="entry name" value="PRK07314.1"/>
    <property type="match status" value="1"/>
</dbReference>
<dbReference type="OrthoDB" id="9808669at2"/>
<keyword evidence="7" id="KW-0276">Fatty acid metabolism</keyword>
<evidence type="ECO:0000313" key="16">
    <source>
        <dbReference type="Proteomes" id="UP000190423"/>
    </source>
</evidence>
<feature type="active site" description="For beta-ketoacyl synthase activity" evidence="12">
    <location>
        <position position="167"/>
    </location>
</feature>
<keyword evidence="6 11" id="KW-0808">Transferase</keyword>
<organism evidence="15 16">
    <name type="scientific">Treponema porcinum</name>
    <dbReference type="NCBI Taxonomy" id="261392"/>
    <lineage>
        <taxon>Bacteria</taxon>
        <taxon>Pseudomonadati</taxon>
        <taxon>Spirochaetota</taxon>
        <taxon>Spirochaetia</taxon>
        <taxon>Spirochaetales</taxon>
        <taxon>Treponemataceae</taxon>
        <taxon>Treponema</taxon>
    </lineage>
</organism>
<dbReference type="PROSITE" id="PS00606">
    <property type="entry name" value="KS3_1"/>
    <property type="match status" value="1"/>
</dbReference>
<dbReference type="GO" id="GO:0005829">
    <property type="term" value="C:cytosol"/>
    <property type="evidence" value="ECO:0007669"/>
    <property type="project" value="TreeGrafter"/>
</dbReference>
<gene>
    <name evidence="15" type="ORF">SAMN02745149_01483</name>
</gene>
<evidence type="ECO:0000256" key="11">
    <source>
        <dbReference type="PIRNR" id="PIRNR000447"/>
    </source>
</evidence>
<comment type="similarity">
    <text evidence="2 11 13">Belongs to the thiolase-like superfamily. Beta-ketoacyl-ACP synthases family.</text>
</comment>
<dbReference type="SUPFAM" id="SSF53901">
    <property type="entry name" value="Thiolase-like"/>
    <property type="match status" value="2"/>
</dbReference>
<protein>
    <recommendedName>
        <fullName evidence="4 11">3-oxoacyl-[acyl-carrier-protein] synthase 2</fullName>
        <ecNumber evidence="3 11">2.3.1.179</ecNumber>
    </recommendedName>
</protein>
<sequence>MSKRRVVITGLGAVSSVGNTAEETWQAVKAGKSGASHITLFDAADFPVQIAAEVKDFSLDAYNVNHKLSRKMSRFAKFLLGAGIQAVNDSGLSSETLASGKTGIVTGIGIGLSDGLDAGYRKYFDPNAGVNRLPPLTAPLSLNNEASANVSMYFGIKGPSWTISTACASGSDAIGLGMDMIRSGRIDVCLAGGTDANITGFNIGCYQVLQALTQNFNDAPEKASRPFDKNRSGFVMGEGSAVLVLEELEHAKARGAKIYAELAGFGTSSDAYHITAPLEDGSGGAMAMRLAFEDAEMKPEEIQYYNAHGTSTVANDVAETRMLKSVFGDYAYKLHVSSTKSETGHMVGAAGAIEALFCVKAIQESFVPPTINLDEPDIEHGCDLDYTPNAGVSCEVNAAASCSLGFGGHNACLILKKYKE</sequence>
<comment type="function">
    <text evidence="11">Involved in the type II fatty acid elongation cycle. Catalyzes the elongation of a wide range of acyl-ACP by the addition of two carbons from malonyl-ACP to an acyl acceptor. Can efficiently catalyze the conversion of palmitoleoyl-ACP (cis-hexadec-9-enoyl-ACP) to cis-vaccenoyl-ACP (cis-octadec-11-enoyl-ACP), an essential step in the thermal regulation of fatty acid composition.</text>
</comment>
<dbReference type="CDD" id="cd00834">
    <property type="entry name" value="KAS_I_II"/>
    <property type="match status" value="1"/>
</dbReference>
<dbReference type="InterPro" id="IPR020841">
    <property type="entry name" value="PKS_Beta-ketoAc_synthase_dom"/>
</dbReference>
<dbReference type="InterPro" id="IPR018201">
    <property type="entry name" value="Ketoacyl_synth_AS"/>
</dbReference>
<proteinExistence type="inferred from homology"/>
<dbReference type="InterPro" id="IPR014031">
    <property type="entry name" value="Ketoacyl_synth_C"/>
</dbReference>
<name>A0A1T4L6V0_TREPO</name>
<evidence type="ECO:0000256" key="3">
    <source>
        <dbReference type="ARBA" id="ARBA00012356"/>
    </source>
</evidence>
<evidence type="ECO:0000256" key="2">
    <source>
        <dbReference type="ARBA" id="ARBA00008467"/>
    </source>
</evidence>
<dbReference type="SMART" id="SM00825">
    <property type="entry name" value="PKS_KS"/>
    <property type="match status" value="1"/>
</dbReference>
<dbReference type="PIRSF" id="PIRSF000447">
    <property type="entry name" value="KAS_II"/>
    <property type="match status" value="1"/>
</dbReference>
<dbReference type="UniPathway" id="UPA00094"/>
<dbReference type="GO" id="GO:0004315">
    <property type="term" value="F:3-oxoacyl-[acyl-carrier-protein] synthase activity"/>
    <property type="evidence" value="ECO:0007669"/>
    <property type="project" value="UniProtKB-UniRule"/>
</dbReference>
<reference evidence="15 16" key="1">
    <citation type="submission" date="2017-02" db="EMBL/GenBank/DDBJ databases">
        <authorList>
            <person name="Peterson S.W."/>
        </authorList>
    </citation>
    <scope>NUCLEOTIDE SEQUENCE [LARGE SCALE GENOMIC DNA]</scope>
    <source>
        <strain evidence="15 16">ATCC BAA-908</strain>
    </source>
</reference>
<evidence type="ECO:0000256" key="10">
    <source>
        <dbReference type="ARBA" id="ARBA00023315"/>
    </source>
</evidence>
<evidence type="ECO:0000256" key="13">
    <source>
        <dbReference type="RuleBase" id="RU003694"/>
    </source>
</evidence>
<dbReference type="InterPro" id="IPR014030">
    <property type="entry name" value="Ketoacyl_synth_N"/>
</dbReference>
<evidence type="ECO:0000256" key="7">
    <source>
        <dbReference type="ARBA" id="ARBA00022832"/>
    </source>
</evidence>
<keyword evidence="9 11" id="KW-0275">Fatty acid biosynthesis</keyword>
<dbReference type="Proteomes" id="UP000190423">
    <property type="component" value="Unassembled WGS sequence"/>
</dbReference>
<dbReference type="InterPro" id="IPR000794">
    <property type="entry name" value="Beta-ketoacyl_synthase"/>
</dbReference>
<keyword evidence="10 11" id="KW-0012">Acyltransferase</keyword>
<dbReference type="GeneID" id="78316777"/>
<dbReference type="NCBIfam" id="TIGR03150">
    <property type="entry name" value="fabF"/>
    <property type="match status" value="1"/>
</dbReference>
<dbReference type="GO" id="GO:0006633">
    <property type="term" value="P:fatty acid biosynthetic process"/>
    <property type="evidence" value="ECO:0007669"/>
    <property type="project" value="UniProtKB-UniRule"/>
</dbReference>
<keyword evidence="5 11" id="KW-0444">Lipid biosynthesis</keyword>
<dbReference type="PANTHER" id="PTHR11712:SF336">
    <property type="entry name" value="3-OXOACYL-[ACYL-CARRIER-PROTEIN] SYNTHASE, MITOCHONDRIAL"/>
    <property type="match status" value="1"/>
</dbReference>
<dbReference type="STRING" id="261392.SAMN02745149_01483"/>
<evidence type="ECO:0000256" key="4">
    <source>
        <dbReference type="ARBA" id="ARBA00014657"/>
    </source>
</evidence>
<keyword evidence="8" id="KW-0443">Lipid metabolism</keyword>
<dbReference type="Pfam" id="PF02801">
    <property type="entry name" value="Ketoacyl-synt_C"/>
    <property type="match status" value="1"/>
</dbReference>
<dbReference type="FunFam" id="3.40.47.10:FF:000018">
    <property type="entry name" value="3-oxoacyl-[acyl-carrier-protein] synthase 2"/>
    <property type="match status" value="1"/>
</dbReference>
<feature type="domain" description="Ketosynthase family 3 (KS3)" evidence="14">
    <location>
        <begin position="3"/>
        <end position="417"/>
    </location>
</feature>
<dbReference type="PROSITE" id="PS52004">
    <property type="entry name" value="KS3_2"/>
    <property type="match status" value="1"/>
</dbReference>
<evidence type="ECO:0000256" key="12">
    <source>
        <dbReference type="PIRSR" id="PIRSR000447-1"/>
    </source>
</evidence>
<dbReference type="InterPro" id="IPR016039">
    <property type="entry name" value="Thiolase-like"/>
</dbReference>
<dbReference type="Gene3D" id="3.40.47.10">
    <property type="match status" value="1"/>
</dbReference>